<evidence type="ECO:0000313" key="2">
    <source>
        <dbReference type="Proteomes" id="UP000821865"/>
    </source>
</evidence>
<evidence type="ECO:0000313" key="1">
    <source>
        <dbReference type="EMBL" id="KAH7940796.1"/>
    </source>
</evidence>
<sequence>MSLHDLMVQLMEELGDPHELTDREDFIVLKLQEARTSKRLLPEDIELNSDSRRFSMSQRGFVTHRAFLGNLRYPAALFAGCREFSSSKEFLETAKYVLKNARSLVIVHNRNSILDLVTWFPAVTTVVLYHNLRLEWEIGAILLGSRNTSRMEKLLGTTPILGLDTLLFNKWILTSLLHKCPKLDVVMSPYLDEVLAAMKTATVDFKRVPVAIKRRDLFLGSSTAYYTGSSRTITVKNDLAVEEAHRHFAEAEHLELSASCESALEKVASYAKVTHLSLAFDTAKPRCAFKPHVTKLLSVLRLVQLSLTNFCEVKLSTIAIQCPQLKTLRIFACDIDDENTPIEDFTHLEYLRISSDMKEDSFFTLLRSCPGLQELHLGKVELTTAFVVGPSCAERPSLEHVQRLTLGTSRGSKCALDDRNDLPSVLDSTLLSLPSLRFMRTDNFNIRLHIASCFPRISLEWCRCTFCFAEFPKITYVETKAPGKEKGLLEVKPQEEADEAIKAQGIVSKKDELKIECQNGK</sequence>
<dbReference type="EMBL" id="CM023476">
    <property type="protein sequence ID" value="KAH7940796.1"/>
    <property type="molecule type" value="Genomic_DNA"/>
</dbReference>
<keyword evidence="2" id="KW-1185">Reference proteome</keyword>
<protein>
    <submittedName>
        <fullName evidence="1">Uncharacterized protein</fullName>
    </submittedName>
</protein>
<reference evidence="1" key="1">
    <citation type="submission" date="2020-05" db="EMBL/GenBank/DDBJ databases">
        <title>Large-scale comparative analyses of tick genomes elucidate their genetic diversity and vector capacities.</title>
        <authorList>
            <person name="Jia N."/>
            <person name="Wang J."/>
            <person name="Shi W."/>
            <person name="Du L."/>
            <person name="Sun Y."/>
            <person name="Zhan W."/>
            <person name="Jiang J."/>
            <person name="Wang Q."/>
            <person name="Zhang B."/>
            <person name="Ji P."/>
            <person name="Sakyi L.B."/>
            <person name="Cui X."/>
            <person name="Yuan T."/>
            <person name="Jiang B."/>
            <person name="Yang W."/>
            <person name="Lam T.T.-Y."/>
            <person name="Chang Q."/>
            <person name="Ding S."/>
            <person name="Wang X."/>
            <person name="Zhu J."/>
            <person name="Ruan X."/>
            <person name="Zhao L."/>
            <person name="Wei J."/>
            <person name="Que T."/>
            <person name="Du C."/>
            <person name="Cheng J."/>
            <person name="Dai P."/>
            <person name="Han X."/>
            <person name="Huang E."/>
            <person name="Gao Y."/>
            <person name="Liu J."/>
            <person name="Shao H."/>
            <person name="Ye R."/>
            <person name="Li L."/>
            <person name="Wei W."/>
            <person name="Wang X."/>
            <person name="Wang C."/>
            <person name="Yang T."/>
            <person name="Huo Q."/>
            <person name="Li W."/>
            <person name="Guo W."/>
            <person name="Chen H."/>
            <person name="Zhou L."/>
            <person name="Ni X."/>
            <person name="Tian J."/>
            <person name="Zhou Y."/>
            <person name="Sheng Y."/>
            <person name="Liu T."/>
            <person name="Pan Y."/>
            <person name="Xia L."/>
            <person name="Li J."/>
            <person name="Zhao F."/>
            <person name="Cao W."/>
        </authorList>
    </citation>
    <scope>NUCLEOTIDE SEQUENCE</scope>
    <source>
        <strain evidence="1">Dsil-2018</strain>
    </source>
</reference>
<gene>
    <name evidence="1" type="ORF">HPB49_005830</name>
</gene>
<comment type="caution">
    <text evidence="1">The sequence shown here is derived from an EMBL/GenBank/DDBJ whole genome shotgun (WGS) entry which is preliminary data.</text>
</comment>
<accession>A0ACB8CDL5</accession>
<organism evidence="1 2">
    <name type="scientific">Dermacentor silvarum</name>
    <name type="common">Tick</name>
    <dbReference type="NCBI Taxonomy" id="543639"/>
    <lineage>
        <taxon>Eukaryota</taxon>
        <taxon>Metazoa</taxon>
        <taxon>Ecdysozoa</taxon>
        <taxon>Arthropoda</taxon>
        <taxon>Chelicerata</taxon>
        <taxon>Arachnida</taxon>
        <taxon>Acari</taxon>
        <taxon>Parasitiformes</taxon>
        <taxon>Ixodida</taxon>
        <taxon>Ixodoidea</taxon>
        <taxon>Ixodidae</taxon>
        <taxon>Rhipicephalinae</taxon>
        <taxon>Dermacentor</taxon>
    </lineage>
</organism>
<dbReference type="Proteomes" id="UP000821865">
    <property type="component" value="Chromosome 7"/>
</dbReference>
<proteinExistence type="predicted"/>
<name>A0ACB8CDL5_DERSI</name>